<sequence>MANSKIEKQHILHLLLFSYNKKMKAKAAFREIEKVYPGSISFVSVTRWFKKFRDGDLSLKRSGKETFSDEDLKLVVKSNPYMSLNDFAANFEVSKSCLSKRMKAINYTTKRTLWV</sequence>
<evidence type="ECO:0000313" key="3">
    <source>
        <dbReference type="Proteomes" id="UP001107558"/>
    </source>
</evidence>
<evidence type="ECO:0000259" key="1">
    <source>
        <dbReference type="Pfam" id="PF17906"/>
    </source>
</evidence>
<protein>
    <recommendedName>
        <fullName evidence="1">Mos1 transposase HTH domain-containing protein</fullName>
    </recommendedName>
</protein>
<dbReference type="OrthoDB" id="10032414at2759"/>
<dbReference type="EMBL" id="JADBJN010000003">
    <property type="protein sequence ID" value="KAG5673661.1"/>
    <property type="molecule type" value="Genomic_DNA"/>
</dbReference>
<accession>A0A9J6BVX2</accession>
<dbReference type="AlphaFoldDB" id="A0A9J6BVX2"/>
<comment type="caution">
    <text evidence="2">The sequence shown here is derived from an EMBL/GenBank/DDBJ whole genome shotgun (WGS) entry which is preliminary data.</text>
</comment>
<dbReference type="Proteomes" id="UP001107558">
    <property type="component" value="Chromosome 3"/>
</dbReference>
<dbReference type="InterPro" id="IPR041426">
    <property type="entry name" value="Mos1_HTH"/>
</dbReference>
<feature type="domain" description="Mos1 transposase HTH" evidence="1">
    <location>
        <begin position="8"/>
        <end position="56"/>
    </location>
</feature>
<reference evidence="2" key="1">
    <citation type="submission" date="2021-03" db="EMBL/GenBank/DDBJ databases">
        <title>Chromosome level genome of the anhydrobiotic midge Polypedilum vanderplanki.</title>
        <authorList>
            <person name="Yoshida Y."/>
            <person name="Kikawada T."/>
            <person name="Gusev O."/>
        </authorList>
    </citation>
    <scope>NUCLEOTIDE SEQUENCE</scope>
    <source>
        <strain evidence="2">NIAS01</strain>
        <tissue evidence="2">Whole body or cell culture</tissue>
    </source>
</reference>
<name>A0A9J6BVX2_POLVA</name>
<gene>
    <name evidence="2" type="ORF">PVAND_003688</name>
</gene>
<organism evidence="2 3">
    <name type="scientific">Polypedilum vanderplanki</name>
    <name type="common">Sleeping chironomid midge</name>
    <dbReference type="NCBI Taxonomy" id="319348"/>
    <lineage>
        <taxon>Eukaryota</taxon>
        <taxon>Metazoa</taxon>
        <taxon>Ecdysozoa</taxon>
        <taxon>Arthropoda</taxon>
        <taxon>Hexapoda</taxon>
        <taxon>Insecta</taxon>
        <taxon>Pterygota</taxon>
        <taxon>Neoptera</taxon>
        <taxon>Endopterygota</taxon>
        <taxon>Diptera</taxon>
        <taxon>Nematocera</taxon>
        <taxon>Chironomoidea</taxon>
        <taxon>Chironomidae</taxon>
        <taxon>Chironominae</taxon>
        <taxon>Polypedilum</taxon>
        <taxon>Polypedilum</taxon>
    </lineage>
</organism>
<dbReference type="Pfam" id="PF17906">
    <property type="entry name" value="HTH_48"/>
    <property type="match status" value="1"/>
</dbReference>
<proteinExistence type="predicted"/>
<keyword evidence="3" id="KW-1185">Reference proteome</keyword>
<dbReference type="Gene3D" id="1.10.10.1450">
    <property type="match status" value="1"/>
</dbReference>
<evidence type="ECO:0000313" key="2">
    <source>
        <dbReference type="EMBL" id="KAG5673661.1"/>
    </source>
</evidence>